<dbReference type="InterPro" id="IPR036236">
    <property type="entry name" value="Znf_C2H2_sf"/>
</dbReference>
<dbReference type="PANTHER" id="PTHR11820">
    <property type="entry name" value="ACYLPYRUVASE"/>
    <property type="match status" value="1"/>
</dbReference>
<feature type="region of interest" description="Disordered" evidence="9">
    <location>
        <begin position="456"/>
        <end position="486"/>
    </location>
</feature>
<reference evidence="11 12" key="1">
    <citation type="submission" date="2018-08" db="EMBL/GenBank/DDBJ databases">
        <title>Draft genome sequences of two Aspergillus turcosus clinical strains isolated from bronchoalveolar lavage fluid: one azole-susceptible and the other azole-resistant.</title>
        <authorList>
            <person name="Parent-Michaud M."/>
            <person name="Dufresne P.J."/>
            <person name="Fournier E."/>
            <person name="Martineau C."/>
            <person name="Moreira S."/>
            <person name="Perkins V."/>
            <person name="De Repentigny L."/>
            <person name="Dufresne S.F."/>
        </authorList>
    </citation>
    <scope>NUCLEOTIDE SEQUENCE [LARGE SCALE GENOMIC DNA]</scope>
    <source>
        <strain evidence="11">HMR AF 1038</strain>
    </source>
</reference>
<dbReference type="FunFam" id="3.90.850.10:FF:000002">
    <property type="entry name" value="2-hydroxyhepta-2,4-diene-1,7-dioate isomerase"/>
    <property type="match status" value="1"/>
</dbReference>
<dbReference type="SUPFAM" id="SSF57667">
    <property type="entry name" value="beta-beta-alpha zinc fingers"/>
    <property type="match status" value="1"/>
</dbReference>
<feature type="domain" description="C2H2-type" evidence="10">
    <location>
        <begin position="287"/>
        <end position="314"/>
    </location>
</feature>
<protein>
    <recommendedName>
        <fullName evidence="10">C2H2-type domain-containing protein</fullName>
    </recommendedName>
</protein>
<dbReference type="PANTHER" id="PTHR11820:SF7">
    <property type="entry name" value="ACYLPYRUVASE FAHD1, MITOCHONDRIAL"/>
    <property type="match status" value="1"/>
</dbReference>
<dbReference type="Gene3D" id="3.90.850.10">
    <property type="entry name" value="Fumarylacetoacetase-like, C-terminal domain"/>
    <property type="match status" value="1"/>
</dbReference>
<keyword evidence="12" id="KW-1185">Reference proteome</keyword>
<dbReference type="SUPFAM" id="SSF56529">
    <property type="entry name" value="FAH"/>
    <property type="match status" value="1"/>
</dbReference>
<dbReference type="OrthoDB" id="10018191at2759"/>
<dbReference type="InterPro" id="IPR013087">
    <property type="entry name" value="Znf_C2H2_type"/>
</dbReference>
<keyword evidence="6" id="KW-0862">Zinc</keyword>
<evidence type="ECO:0000256" key="3">
    <source>
        <dbReference type="ARBA" id="ARBA00022723"/>
    </source>
</evidence>
<keyword evidence="4" id="KW-0677">Repeat</keyword>
<evidence type="ECO:0000256" key="7">
    <source>
        <dbReference type="ARBA" id="ARBA00023242"/>
    </source>
</evidence>
<name>A0A3R7IDK4_9EURO</name>
<evidence type="ECO:0000313" key="11">
    <source>
        <dbReference type="EMBL" id="RLL95980.1"/>
    </source>
</evidence>
<dbReference type="Proteomes" id="UP000215289">
    <property type="component" value="Unassembled WGS sequence"/>
</dbReference>
<dbReference type="GO" id="GO:0050163">
    <property type="term" value="F:oxaloacetate tautomerase activity"/>
    <property type="evidence" value="ECO:0007669"/>
    <property type="project" value="UniProtKB-ARBA"/>
</dbReference>
<gene>
    <name evidence="11" type="ORF">CFD26_102856</name>
</gene>
<evidence type="ECO:0000256" key="6">
    <source>
        <dbReference type="ARBA" id="ARBA00022833"/>
    </source>
</evidence>
<keyword evidence="3" id="KW-0479">Metal-binding</keyword>
<evidence type="ECO:0000256" key="8">
    <source>
        <dbReference type="PROSITE-ProRule" id="PRU00042"/>
    </source>
</evidence>
<accession>A0A3R7IDK4</accession>
<evidence type="ECO:0000256" key="2">
    <source>
        <dbReference type="ARBA" id="ARBA00010211"/>
    </source>
</evidence>
<organism evidence="11 12">
    <name type="scientific">Aspergillus turcosus</name>
    <dbReference type="NCBI Taxonomy" id="1245748"/>
    <lineage>
        <taxon>Eukaryota</taxon>
        <taxon>Fungi</taxon>
        <taxon>Dikarya</taxon>
        <taxon>Ascomycota</taxon>
        <taxon>Pezizomycotina</taxon>
        <taxon>Eurotiomycetes</taxon>
        <taxon>Eurotiomycetidae</taxon>
        <taxon>Eurotiales</taxon>
        <taxon>Aspergillaceae</taxon>
        <taxon>Aspergillus</taxon>
        <taxon>Aspergillus subgen. Fumigati</taxon>
    </lineage>
</organism>
<sequence length="889" mass="98498">MAFKRLVRFAIGDRVSYGDLLSVNGGTYKVRRLTGDPFTNLQPTEDIIQVEKLLCPIERTPIIILVGLNYQSHVNEAKLNIPKYPPIFVKPADALAGPFDTIDIHPEAREMLDYEGELTVVMGRDAKNISEEEALDYVLGYTAGNDLSARNFQLPEASGMQFGYSKSFDQFGPIGHTIVAASEIPDPQDLLLVTRVNGVVKQQSSTNDMIWTVRQIVSHLSRGMTLRKGTVIMTGTPAGVGFFTKEFLKAGDVVEVEIEGVASVKNEIRPLSRPVGRRRPKTSKQERVCPICSKEFSKAEHLARHYRSHTKEKPFQDTLLRHTRSHCPGDGSGDVADAQGATGVPTPGLEGRDAATVQPITPSSSSSNIRRPCNVGNERVEMATVPAGSATNISPALDFPISLSQNPGADFQVDGSLSSTDISSFELESGWISWLTGDDFDLDAVNSSLLQATTGDLLPVDQMPDDDPLTTDSSLGPQASDAGLAPSGDAIREKWHTHCGQTTSVIVTPDPTIDRNQIDESYRNELADRLQQRVQTGILPSTTFLWARRVRLLSHGASPSLPPNLPNLTNGQLQSVWKHWIFTEERKRIVLGIFILDAELAKIHHHEPSLRPAIERLPTIASDELFAATNANAWRELVHQQTERSKTRTLLPGEVQERRLGGTRNFELYAMLEAISAMACECQEPFMTNPHLARKCQEMLISWYETHLSTATPGEVWAHPLRILWHSIFILLYSNLDVLERACGRDGPEAAQEAIGYARQWANSHEATRSLIHAVCIRRHFESMSIGSECPLHVPTCLYHCGIIWFCFGHFGDSSNRAIIERSFPELDLVGVNVDEIDAAELRNSRVERNAANQVFRVVGLLQSIRHWKLSLSLASTLLALIEEQDNVF</sequence>
<comment type="subcellular location">
    <subcellularLocation>
        <location evidence="1">Nucleus</location>
    </subcellularLocation>
</comment>
<comment type="caution">
    <text evidence="11">The sequence shown here is derived from an EMBL/GenBank/DDBJ whole genome shotgun (WGS) entry which is preliminary data.</text>
</comment>
<evidence type="ECO:0000256" key="4">
    <source>
        <dbReference type="ARBA" id="ARBA00022737"/>
    </source>
</evidence>
<dbReference type="SMART" id="SM00355">
    <property type="entry name" value="ZnF_C2H2"/>
    <property type="match status" value="1"/>
</dbReference>
<feature type="compositionally biased region" description="Polar residues" evidence="9">
    <location>
        <begin position="358"/>
        <end position="369"/>
    </location>
</feature>
<comment type="similarity">
    <text evidence="2">Belongs to the FAH family.</text>
</comment>
<dbReference type="Gene3D" id="3.30.160.60">
    <property type="entry name" value="Classic Zinc Finger"/>
    <property type="match status" value="1"/>
</dbReference>
<evidence type="ECO:0000256" key="9">
    <source>
        <dbReference type="SAM" id="MobiDB-lite"/>
    </source>
</evidence>
<dbReference type="GO" id="GO:0008270">
    <property type="term" value="F:zinc ion binding"/>
    <property type="evidence" value="ECO:0007669"/>
    <property type="project" value="UniProtKB-KW"/>
</dbReference>
<dbReference type="EMBL" id="NIDN02000129">
    <property type="protein sequence ID" value="RLL95980.1"/>
    <property type="molecule type" value="Genomic_DNA"/>
</dbReference>
<dbReference type="InterPro" id="IPR036663">
    <property type="entry name" value="Fumarylacetoacetase_C_sf"/>
</dbReference>
<dbReference type="STRING" id="1245748.A0A3R7IDK4"/>
<dbReference type="FunFam" id="3.30.160.60:FF:000145">
    <property type="entry name" value="Zinc finger protein 574"/>
    <property type="match status" value="1"/>
</dbReference>
<dbReference type="GO" id="GO:0006107">
    <property type="term" value="P:oxaloacetate metabolic process"/>
    <property type="evidence" value="ECO:0007669"/>
    <property type="project" value="UniProtKB-ARBA"/>
</dbReference>
<dbReference type="PROSITE" id="PS50157">
    <property type="entry name" value="ZINC_FINGER_C2H2_2"/>
    <property type="match status" value="1"/>
</dbReference>
<evidence type="ECO:0000256" key="5">
    <source>
        <dbReference type="ARBA" id="ARBA00022771"/>
    </source>
</evidence>
<dbReference type="PROSITE" id="PS00028">
    <property type="entry name" value="ZINC_FINGER_C2H2_1"/>
    <property type="match status" value="1"/>
</dbReference>
<dbReference type="InterPro" id="IPR011234">
    <property type="entry name" value="Fumarylacetoacetase-like_C"/>
</dbReference>
<dbReference type="GO" id="GO:0005634">
    <property type="term" value="C:nucleus"/>
    <property type="evidence" value="ECO:0007669"/>
    <property type="project" value="UniProtKB-SubCell"/>
</dbReference>
<dbReference type="GO" id="GO:0018773">
    <property type="term" value="F:acetylpyruvate hydrolase activity"/>
    <property type="evidence" value="ECO:0007669"/>
    <property type="project" value="TreeGrafter"/>
</dbReference>
<evidence type="ECO:0000313" key="12">
    <source>
        <dbReference type="Proteomes" id="UP000215289"/>
    </source>
</evidence>
<evidence type="ECO:0000259" key="10">
    <source>
        <dbReference type="PROSITE" id="PS50157"/>
    </source>
</evidence>
<feature type="region of interest" description="Disordered" evidence="9">
    <location>
        <begin position="328"/>
        <end position="372"/>
    </location>
</feature>
<keyword evidence="5 8" id="KW-0863">Zinc-finger</keyword>
<dbReference type="Pfam" id="PF01557">
    <property type="entry name" value="FAA_hydrolase"/>
    <property type="match status" value="1"/>
</dbReference>
<dbReference type="InterPro" id="IPR018833">
    <property type="entry name" value="Rv2993c-like_N"/>
</dbReference>
<evidence type="ECO:0000256" key="1">
    <source>
        <dbReference type="ARBA" id="ARBA00004123"/>
    </source>
</evidence>
<proteinExistence type="inferred from homology"/>
<dbReference type="AlphaFoldDB" id="A0A3R7IDK4"/>
<dbReference type="Pfam" id="PF10370">
    <property type="entry name" value="Rv2993c-like_N"/>
    <property type="match status" value="1"/>
</dbReference>
<keyword evidence="7" id="KW-0539">Nucleus</keyword>